<dbReference type="OrthoDB" id="1730907at2759"/>
<dbReference type="Proteomes" id="UP000652761">
    <property type="component" value="Unassembled WGS sequence"/>
</dbReference>
<feature type="domain" description="RNase H type-1" evidence="1">
    <location>
        <begin position="84"/>
        <end position="141"/>
    </location>
</feature>
<dbReference type="InterPro" id="IPR002156">
    <property type="entry name" value="RNaseH_domain"/>
</dbReference>
<dbReference type="GO" id="GO:0004523">
    <property type="term" value="F:RNA-DNA hybrid ribonuclease activity"/>
    <property type="evidence" value="ECO:0007669"/>
    <property type="project" value="InterPro"/>
</dbReference>
<keyword evidence="3" id="KW-1185">Reference proteome</keyword>
<sequence length="141" mass="15751">MERRGSWNHHVWQLKNFPYLKVFFVCPQHWVLLSTGRGLGVRETVSCQWLSTGNTGAVDWHSCPEVWLSGLFVSVDRGLSGCRQERGIGAVLLTSEDITIPIAFQLTTSTTNNMSEYEALLASLKRAYILGASHLRIIGDS</sequence>
<dbReference type="GO" id="GO:0003676">
    <property type="term" value="F:nucleic acid binding"/>
    <property type="evidence" value="ECO:0007669"/>
    <property type="project" value="InterPro"/>
</dbReference>
<evidence type="ECO:0000313" key="3">
    <source>
        <dbReference type="Proteomes" id="UP000652761"/>
    </source>
</evidence>
<proteinExistence type="predicted"/>
<dbReference type="SUPFAM" id="SSF53098">
    <property type="entry name" value="Ribonuclease H-like"/>
    <property type="match status" value="1"/>
</dbReference>
<dbReference type="AlphaFoldDB" id="A0A843U729"/>
<organism evidence="2 3">
    <name type="scientific">Colocasia esculenta</name>
    <name type="common">Wild taro</name>
    <name type="synonym">Arum esculentum</name>
    <dbReference type="NCBI Taxonomy" id="4460"/>
    <lineage>
        <taxon>Eukaryota</taxon>
        <taxon>Viridiplantae</taxon>
        <taxon>Streptophyta</taxon>
        <taxon>Embryophyta</taxon>
        <taxon>Tracheophyta</taxon>
        <taxon>Spermatophyta</taxon>
        <taxon>Magnoliopsida</taxon>
        <taxon>Liliopsida</taxon>
        <taxon>Araceae</taxon>
        <taxon>Aroideae</taxon>
        <taxon>Colocasieae</taxon>
        <taxon>Colocasia</taxon>
    </lineage>
</organism>
<dbReference type="InterPro" id="IPR036397">
    <property type="entry name" value="RNaseH_sf"/>
</dbReference>
<protein>
    <recommendedName>
        <fullName evidence="1">RNase H type-1 domain-containing protein</fullName>
    </recommendedName>
</protein>
<comment type="caution">
    <text evidence="2">The sequence shown here is derived from an EMBL/GenBank/DDBJ whole genome shotgun (WGS) entry which is preliminary data.</text>
</comment>
<dbReference type="InterPro" id="IPR012337">
    <property type="entry name" value="RNaseH-like_sf"/>
</dbReference>
<gene>
    <name evidence="2" type="ORF">Taro_011723</name>
</gene>
<dbReference type="Pfam" id="PF13456">
    <property type="entry name" value="RVT_3"/>
    <property type="match status" value="1"/>
</dbReference>
<accession>A0A843U729</accession>
<evidence type="ECO:0000259" key="1">
    <source>
        <dbReference type="Pfam" id="PF13456"/>
    </source>
</evidence>
<name>A0A843U729_COLES</name>
<dbReference type="Gene3D" id="3.30.420.10">
    <property type="entry name" value="Ribonuclease H-like superfamily/Ribonuclease H"/>
    <property type="match status" value="1"/>
</dbReference>
<reference evidence="2" key="1">
    <citation type="submission" date="2017-07" db="EMBL/GenBank/DDBJ databases">
        <title>Taro Niue Genome Assembly and Annotation.</title>
        <authorList>
            <person name="Atibalentja N."/>
            <person name="Keating K."/>
            <person name="Fields C.J."/>
        </authorList>
    </citation>
    <scope>NUCLEOTIDE SEQUENCE</scope>
    <source>
        <strain evidence="2">Niue_2</strain>
        <tissue evidence="2">Leaf</tissue>
    </source>
</reference>
<evidence type="ECO:0000313" key="2">
    <source>
        <dbReference type="EMBL" id="MQL79285.1"/>
    </source>
</evidence>
<dbReference type="EMBL" id="NMUH01000446">
    <property type="protein sequence ID" value="MQL79285.1"/>
    <property type="molecule type" value="Genomic_DNA"/>
</dbReference>